<gene>
    <name evidence="2" type="ORF">KUTeg_017402</name>
</gene>
<protein>
    <recommendedName>
        <fullName evidence="1">Integrase core domain-containing protein</fullName>
    </recommendedName>
</protein>
<feature type="domain" description="Integrase core" evidence="1">
    <location>
        <begin position="100"/>
        <end position="276"/>
    </location>
</feature>
<proteinExistence type="predicted"/>
<evidence type="ECO:0000313" key="2">
    <source>
        <dbReference type="EMBL" id="KAJ8305048.1"/>
    </source>
</evidence>
<evidence type="ECO:0000313" key="3">
    <source>
        <dbReference type="Proteomes" id="UP001217089"/>
    </source>
</evidence>
<name>A0ABQ9EIE9_TEGGR</name>
<dbReference type="PANTHER" id="PTHR46791">
    <property type="entry name" value="EXPRESSED PROTEIN"/>
    <property type="match status" value="1"/>
</dbReference>
<dbReference type="Proteomes" id="UP001217089">
    <property type="component" value="Unassembled WGS sequence"/>
</dbReference>
<organism evidence="2 3">
    <name type="scientific">Tegillarca granosa</name>
    <name type="common">Malaysian cockle</name>
    <name type="synonym">Anadara granosa</name>
    <dbReference type="NCBI Taxonomy" id="220873"/>
    <lineage>
        <taxon>Eukaryota</taxon>
        <taxon>Metazoa</taxon>
        <taxon>Spiralia</taxon>
        <taxon>Lophotrochozoa</taxon>
        <taxon>Mollusca</taxon>
        <taxon>Bivalvia</taxon>
        <taxon>Autobranchia</taxon>
        <taxon>Pteriomorphia</taxon>
        <taxon>Arcoida</taxon>
        <taxon>Arcoidea</taxon>
        <taxon>Arcidae</taxon>
        <taxon>Tegillarca</taxon>
    </lineage>
</organism>
<feature type="non-terminal residue" evidence="2">
    <location>
        <position position="1"/>
    </location>
</feature>
<accession>A0ABQ9EIE9</accession>
<dbReference type="EMBL" id="JARBDR010000892">
    <property type="protein sequence ID" value="KAJ8305048.1"/>
    <property type="molecule type" value="Genomic_DNA"/>
</dbReference>
<reference evidence="2 3" key="1">
    <citation type="submission" date="2022-12" db="EMBL/GenBank/DDBJ databases">
        <title>Chromosome-level genome of Tegillarca granosa.</title>
        <authorList>
            <person name="Kim J."/>
        </authorList>
    </citation>
    <scope>NUCLEOTIDE SEQUENCE [LARGE SCALE GENOMIC DNA]</scope>
    <source>
        <strain evidence="2">Teg-2019</strain>
        <tissue evidence="2">Adductor muscle</tissue>
    </source>
</reference>
<keyword evidence="3" id="KW-1185">Reference proteome</keyword>
<dbReference type="Pfam" id="PF24764">
    <property type="entry name" value="rva_4"/>
    <property type="match status" value="1"/>
</dbReference>
<comment type="caution">
    <text evidence="2">The sequence shown here is derived from an EMBL/GenBank/DDBJ whole genome shotgun (WGS) entry which is preliminary data.</text>
</comment>
<dbReference type="PANTHER" id="PTHR46791:SF13">
    <property type="entry name" value="CLR5 DOMAIN-CONTAINING PROTEIN"/>
    <property type="match status" value="1"/>
</dbReference>
<sequence length="379" mass="45054">LGLRQKEIVEILSNLYSIFLSDRQLRRILKRYNLYRYKNRSDIVEVAGFINDQIGMSGQFHGYRFMHLKCMLSGLTISRENVRRLLSLLDPEGVEHRRRYYAKGPNFIWHLDSYDKLKPYGIAINGCIDGFSRHVIWLEANYTSSDPKVVGGYFVNAVKDRGFCPQIVRGDRGTENSHVQHIQTFFHNLQQGIGRCFLYGRSTANQRIESYWCQLRKQKFEFWISFFHQLKEHGYFCGDLIEKEIIRFVFVDIIQVELDDFSLLWNTHYIRKTHNEQIAYGRPDLMYTVPAMFNTRDYSTPVDDVTVNVCQEECIFKTRIHCDKDVHNELEFKIIKFTKTKTTTIVLPLSPRDNREYPRLLELQQRVKFQIILYERNKL</sequence>
<dbReference type="InterPro" id="IPR058913">
    <property type="entry name" value="Integrase_dom_put"/>
</dbReference>
<evidence type="ECO:0000259" key="1">
    <source>
        <dbReference type="Pfam" id="PF24764"/>
    </source>
</evidence>